<dbReference type="eggNOG" id="ENOG502R440">
    <property type="taxonomic scope" value="Eukaryota"/>
</dbReference>
<feature type="compositionally biased region" description="Basic and acidic residues" evidence="1">
    <location>
        <begin position="280"/>
        <end position="289"/>
    </location>
</feature>
<evidence type="ECO:0000313" key="4">
    <source>
        <dbReference type="Proteomes" id="UP000032180"/>
    </source>
</evidence>
<feature type="region of interest" description="Disordered" evidence="1">
    <location>
        <begin position="207"/>
        <end position="263"/>
    </location>
</feature>
<dbReference type="Pfam" id="PF12776">
    <property type="entry name" value="Myb_DNA-bind_3"/>
    <property type="match status" value="1"/>
</dbReference>
<reference evidence="3 4" key="1">
    <citation type="submission" date="2012-08" db="EMBL/GenBank/DDBJ databases">
        <title>Oryza genome evolution.</title>
        <authorList>
            <person name="Wing R.A."/>
        </authorList>
    </citation>
    <scope>NUCLEOTIDE SEQUENCE</scope>
</reference>
<feature type="compositionally biased region" description="Polar residues" evidence="1">
    <location>
        <begin position="234"/>
        <end position="248"/>
    </location>
</feature>
<feature type="region of interest" description="Disordered" evidence="1">
    <location>
        <begin position="1"/>
        <end position="26"/>
    </location>
</feature>
<dbReference type="Gramene" id="LPERR01G05770.2">
    <property type="protein sequence ID" value="LPERR01G05770.2"/>
    <property type="gene ID" value="LPERR01G05770"/>
</dbReference>
<sequence length="296" mass="32584">MRDNVASKGGGGVGGGRSGKTSADRSAPVIDGGAALILPFLLRSSVSSQITLKSCVHSPPNAAHTGSFVYIIMKQWDAQSITQLVDVVAQQKEQCYWGDRGPSSLGWVNIVRYFKDNNTRGFDKKQIQSKWVDLKRQYFRWRDGLKQTGLGRDPNTGEIDVDPVWVSAVEGDSAGEKYKRPPCCEQLYHIFGHTPCDRGRLVSAGGHGFGSGSSDESPAMPRDLSDTPMPPRSIGQSSKRSSREQSVCSPHKKSSKTPSLDDCIQDLDTLVRDYKRHKSSRDIENEEMAKVPLQEE</sequence>
<accession>A0A0D9UXV9</accession>
<evidence type="ECO:0000256" key="1">
    <source>
        <dbReference type="SAM" id="MobiDB-lite"/>
    </source>
</evidence>
<evidence type="ECO:0000313" key="3">
    <source>
        <dbReference type="EnsemblPlants" id="LPERR01G05770.2"/>
    </source>
</evidence>
<feature type="compositionally biased region" description="Gly residues" evidence="1">
    <location>
        <begin position="8"/>
        <end position="18"/>
    </location>
</feature>
<reference evidence="3" key="3">
    <citation type="submission" date="2015-04" db="UniProtKB">
        <authorList>
            <consortium name="EnsemblPlants"/>
        </authorList>
    </citation>
    <scope>IDENTIFICATION</scope>
</reference>
<proteinExistence type="predicted"/>
<dbReference type="PANTHER" id="PTHR47069">
    <property type="match status" value="1"/>
</dbReference>
<dbReference type="Proteomes" id="UP000032180">
    <property type="component" value="Chromosome 1"/>
</dbReference>
<dbReference type="AlphaFoldDB" id="A0A0D9UXV9"/>
<keyword evidence="4" id="KW-1185">Reference proteome</keyword>
<organism evidence="3 4">
    <name type="scientific">Leersia perrieri</name>
    <dbReference type="NCBI Taxonomy" id="77586"/>
    <lineage>
        <taxon>Eukaryota</taxon>
        <taxon>Viridiplantae</taxon>
        <taxon>Streptophyta</taxon>
        <taxon>Embryophyta</taxon>
        <taxon>Tracheophyta</taxon>
        <taxon>Spermatophyta</taxon>
        <taxon>Magnoliopsida</taxon>
        <taxon>Liliopsida</taxon>
        <taxon>Poales</taxon>
        <taxon>Poaceae</taxon>
        <taxon>BOP clade</taxon>
        <taxon>Oryzoideae</taxon>
        <taxon>Oryzeae</taxon>
        <taxon>Oryzinae</taxon>
        <taxon>Leersia</taxon>
    </lineage>
</organism>
<dbReference type="PANTHER" id="PTHR47069:SF9">
    <property type="entry name" value="MYB_SANT-LIKE DOMAIN-CONTAINING PROTEIN"/>
    <property type="match status" value="1"/>
</dbReference>
<dbReference type="HOGENOM" id="CLU_970980_0_0_1"/>
<name>A0A0D9UXV9_9ORYZ</name>
<protein>
    <recommendedName>
        <fullName evidence="2">Myb/SANT-like domain-containing protein</fullName>
    </recommendedName>
</protein>
<dbReference type="EnsemblPlants" id="LPERR01G05770.2">
    <property type="protein sequence ID" value="LPERR01G05770.2"/>
    <property type="gene ID" value="LPERR01G05770"/>
</dbReference>
<dbReference type="InterPro" id="IPR024752">
    <property type="entry name" value="Myb/SANT-like_dom"/>
</dbReference>
<reference evidence="4" key="2">
    <citation type="submission" date="2013-12" db="EMBL/GenBank/DDBJ databases">
        <authorList>
            <person name="Yu Y."/>
            <person name="Lee S."/>
            <person name="de Baynast K."/>
            <person name="Wissotski M."/>
            <person name="Liu L."/>
            <person name="Talag J."/>
            <person name="Goicoechea J."/>
            <person name="Angelova A."/>
            <person name="Jetty R."/>
            <person name="Kudrna D."/>
            <person name="Golser W."/>
            <person name="Rivera L."/>
            <person name="Zhang J."/>
            <person name="Wing R."/>
        </authorList>
    </citation>
    <scope>NUCLEOTIDE SEQUENCE</scope>
</reference>
<evidence type="ECO:0000259" key="2">
    <source>
        <dbReference type="Pfam" id="PF12776"/>
    </source>
</evidence>
<feature type="region of interest" description="Disordered" evidence="1">
    <location>
        <begin position="275"/>
        <end position="296"/>
    </location>
</feature>
<feature type="domain" description="Myb/SANT-like" evidence="2">
    <location>
        <begin position="75"/>
        <end position="161"/>
    </location>
</feature>